<organism evidence="1">
    <name type="scientific">marine sediment metagenome</name>
    <dbReference type="NCBI Taxonomy" id="412755"/>
    <lineage>
        <taxon>unclassified sequences</taxon>
        <taxon>metagenomes</taxon>
        <taxon>ecological metagenomes</taxon>
    </lineage>
</organism>
<name>A0A0F9Y963_9ZZZZ</name>
<sequence length="465" mass="51040">MTKAATMQQINPAKIITSLIAREREDEALQMFDALGIDTPEGYMSVLNLLGERGDDLRLLKLARRGAAQFPAHAEIHEHCVKALLREGDARGAAEAAEAFMHSSGNQGLWALWAESLLRAHEFEWAGTVLNQYMPQNPFNPGAWIVTARLLWLHPIPETRNVLSGLIQEIRESPIEYGIDQGHMCFAAGLIHEALGDLDAAWDAFKKGNEIHHAVEMAEGDEEGRLAQNVQDHISAQWIKENSLEIGRSPRPVFILGSPASGLAELYTAATADQSMGRVGEPRMFERDLHRLCGPSHEEGYGEALSRLTRNDMSSLRQRYLEVNRDRIAGATSFVDGLGTNIRHAGVLKAMFPDAVFLRATTARPQEAVDLFRMPLDPRAHRSASDLEAIQGYLAAHDALSAHWSNVMGGDFAVVEGPKRKAVEAHVSGWRAAGQGGTLSSAAFDWPAPRGSVRKRYLELAGLNA</sequence>
<evidence type="ECO:0000313" key="1">
    <source>
        <dbReference type="EMBL" id="KKO08477.1"/>
    </source>
</evidence>
<dbReference type="InterPro" id="IPR011990">
    <property type="entry name" value="TPR-like_helical_dom_sf"/>
</dbReference>
<comment type="caution">
    <text evidence="1">The sequence shown here is derived from an EMBL/GenBank/DDBJ whole genome shotgun (WGS) entry which is preliminary data.</text>
</comment>
<accession>A0A0F9Y963</accession>
<dbReference type="SUPFAM" id="SSF48452">
    <property type="entry name" value="TPR-like"/>
    <property type="match status" value="1"/>
</dbReference>
<dbReference type="EMBL" id="LAZR01000009">
    <property type="protein sequence ID" value="KKO08477.1"/>
    <property type="molecule type" value="Genomic_DNA"/>
</dbReference>
<protein>
    <submittedName>
        <fullName evidence="1">Uncharacterized protein</fullName>
    </submittedName>
</protein>
<gene>
    <name evidence="1" type="ORF">LCGC14_0044150</name>
</gene>
<proteinExistence type="predicted"/>
<reference evidence="1" key="1">
    <citation type="journal article" date="2015" name="Nature">
        <title>Complex archaea that bridge the gap between prokaryotes and eukaryotes.</title>
        <authorList>
            <person name="Spang A."/>
            <person name="Saw J.H."/>
            <person name="Jorgensen S.L."/>
            <person name="Zaremba-Niedzwiedzka K."/>
            <person name="Martijn J."/>
            <person name="Lind A.E."/>
            <person name="van Eijk R."/>
            <person name="Schleper C."/>
            <person name="Guy L."/>
            <person name="Ettema T.J."/>
        </authorList>
    </citation>
    <scope>NUCLEOTIDE SEQUENCE</scope>
</reference>
<dbReference type="Gene3D" id="1.25.40.10">
    <property type="entry name" value="Tetratricopeptide repeat domain"/>
    <property type="match status" value="1"/>
</dbReference>
<dbReference type="AlphaFoldDB" id="A0A0F9Y963"/>